<sequence>MTPRSAEWEGSATSLSRLPPNTNRYSASSGATREADYSLSSPGKQQAAPPRPPKEPLDASVHTPVKGNRVASLQKNSPMAHTSYESGYGSATGTYASQVTADGSPKLENRNLNAALGIPARRPSGPRAMTPKSPEEEAAREERRRKRDTFGTMTSQETDTF</sequence>
<organism evidence="1 2">
    <name type="scientific">Lecanicillium saksenae</name>
    <dbReference type="NCBI Taxonomy" id="468837"/>
    <lineage>
        <taxon>Eukaryota</taxon>
        <taxon>Fungi</taxon>
        <taxon>Dikarya</taxon>
        <taxon>Ascomycota</taxon>
        <taxon>Pezizomycotina</taxon>
        <taxon>Sordariomycetes</taxon>
        <taxon>Hypocreomycetidae</taxon>
        <taxon>Hypocreales</taxon>
        <taxon>Cordycipitaceae</taxon>
        <taxon>Lecanicillium</taxon>
    </lineage>
</organism>
<comment type="caution">
    <text evidence="1">The sequence shown here is derived from an EMBL/GenBank/DDBJ whole genome shotgun (WGS) entry which is preliminary data.</text>
</comment>
<accession>A0ACC1QGN7</accession>
<dbReference type="Proteomes" id="UP001148737">
    <property type="component" value="Unassembled WGS sequence"/>
</dbReference>
<name>A0ACC1QGN7_9HYPO</name>
<protein>
    <submittedName>
        <fullName evidence="1">Uncharacterized protein</fullName>
    </submittedName>
</protein>
<dbReference type="EMBL" id="JANAKD010001932">
    <property type="protein sequence ID" value="KAJ3475595.1"/>
    <property type="molecule type" value="Genomic_DNA"/>
</dbReference>
<evidence type="ECO:0000313" key="1">
    <source>
        <dbReference type="EMBL" id="KAJ3475595.1"/>
    </source>
</evidence>
<keyword evidence="2" id="KW-1185">Reference proteome</keyword>
<proteinExistence type="predicted"/>
<evidence type="ECO:0000313" key="2">
    <source>
        <dbReference type="Proteomes" id="UP001148737"/>
    </source>
</evidence>
<gene>
    <name evidence="1" type="ORF">NLG97_g9403</name>
</gene>
<reference evidence="1" key="1">
    <citation type="submission" date="2022-07" db="EMBL/GenBank/DDBJ databases">
        <title>Genome Sequence of Lecanicillium saksenae.</title>
        <authorList>
            <person name="Buettner E."/>
        </authorList>
    </citation>
    <scope>NUCLEOTIDE SEQUENCE</scope>
    <source>
        <strain evidence="1">VT-O1</strain>
    </source>
</reference>